<keyword evidence="2" id="KW-1185">Reference proteome</keyword>
<dbReference type="Proteomes" id="UP000053424">
    <property type="component" value="Unassembled WGS sequence"/>
</dbReference>
<dbReference type="AlphaFoldDB" id="A0A0C3BYR2"/>
<sequence length="76" mass="8631">DIMMASPEKSISAYSSSCSTGDVFQSRAQKNTFNMADADNIWQDINRYTDRAENPEKGKIYLYISNLNLPEVDMTQ</sequence>
<accession>A0A0C3BYR2</accession>
<reference evidence="1 2" key="1">
    <citation type="submission" date="2014-04" db="EMBL/GenBank/DDBJ databases">
        <authorList>
            <consortium name="DOE Joint Genome Institute"/>
            <person name="Kuo A."/>
            <person name="Gay G."/>
            <person name="Dore J."/>
            <person name="Kohler A."/>
            <person name="Nagy L.G."/>
            <person name="Floudas D."/>
            <person name="Copeland A."/>
            <person name="Barry K.W."/>
            <person name="Cichocki N."/>
            <person name="Veneault-Fourrey C."/>
            <person name="LaButti K."/>
            <person name="Lindquist E.A."/>
            <person name="Lipzen A."/>
            <person name="Lundell T."/>
            <person name="Morin E."/>
            <person name="Murat C."/>
            <person name="Sun H."/>
            <person name="Tunlid A."/>
            <person name="Henrissat B."/>
            <person name="Grigoriev I.V."/>
            <person name="Hibbett D.S."/>
            <person name="Martin F."/>
            <person name="Nordberg H.P."/>
            <person name="Cantor M.N."/>
            <person name="Hua S.X."/>
        </authorList>
    </citation>
    <scope>NUCLEOTIDE SEQUENCE [LARGE SCALE GENOMIC DNA]</scope>
    <source>
        <strain evidence="2">h7</strain>
    </source>
</reference>
<proteinExistence type="predicted"/>
<evidence type="ECO:0000313" key="2">
    <source>
        <dbReference type="Proteomes" id="UP000053424"/>
    </source>
</evidence>
<reference evidence="2" key="2">
    <citation type="submission" date="2015-01" db="EMBL/GenBank/DDBJ databases">
        <title>Evolutionary Origins and Diversification of the Mycorrhizal Mutualists.</title>
        <authorList>
            <consortium name="DOE Joint Genome Institute"/>
            <consortium name="Mycorrhizal Genomics Consortium"/>
            <person name="Kohler A."/>
            <person name="Kuo A."/>
            <person name="Nagy L.G."/>
            <person name="Floudas D."/>
            <person name="Copeland A."/>
            <person name="Barry K.W."/>
            <person name="Cichocki N."/>
            <person name="Veneault-Fourrey C."/>
            <person name="LaButti K."/>
            <person name="Lindquist E.A."/>
            <person name="Lipzen A."/>
            <person name="Lundell T."/>
            <person name="Morin E."/>
            <person name="Murat C."/>
            <person name="Riley R."/>
            <person name="Ohm R."/>
            <person name="Sun H."/>
            <person name="Tunlid A."/>
            <person name="Henrissat B."/>
            <person name="Grigoriev I.V."/>
            <person name="Hibbett D.S."/>
            <person name="Martin F."/>
        </authorList>
    </citation>
    <scope>NUCLEOTIDE SEQUENCE [LARGE SCALE GENOMIC DNA]</scope>
    <source>
        <strain evidence="2">h7</strain>
    </source>
</reference>
<gene>
    <name evidence="1" type="ORF">M413DRAFT_42562</name>
</gene>
<dbReference type="HOGENOM" id="CLU_152696_0_0_1"/>
<evidence type="ECO:0000313" key="1">
    <source>
        <dbReference type="EMBL" id="KIM37169.1"/>
    </source>
</evidence>
<organism evidence="1 2">
    <name type="scientific">Hebeloma cylindrosporum</name>
    <dbReference type="NCBI Taxonomy" id="76867"/>
    <lineage>
        <taxon>Eukaryota</taxon>
        <taxon>Fungi</taxon>
        <taxon>Dikarya</taxon>
        <taxon>Basidiomycota</taxon>
        <taxon>Agaricomycotina</taxon>
        <taxon>Agaricomycetes</taxon>
        <taxon>Agaricomycetidae</taxon>
        <taxon>Agaricales</taxon>
        <taxon>Agaricineae</taxon>
        <taxon>Hymenogastraceae</taxon>
        <taxon>Hebeloma</taxon>
    </lineage>
</organism>
<feature type="non-terminal residue" evidence="1">
    <location>
        <position position="76"/>
    </location>
</feature>
<feature type="non-terminal residue" evidence="1">
    <location>
        <position position="1"/>
    </location>
</feature>
<name>A0A0C3BYR2_HEBCY</name>
<dbReference type="EMBL" id="KN831799">
    <property type="protein sequence ID" value="KIM37169.1"/>
    <property type="molecule type" value="Genomic_DNA"/>
</dbReference>
<protein>
    <submittedName>
        <fullName evidence="1">Uncharacterized protein</fullName>
    </submittedName>
</protein>
<dbReference type="OrthoDB" id="3070904at2759"/>
<dbReference type="STRING" id="686832.A0A0C3BYR2"/>